<dbReference type="Proteomes" id="UP000236630">
    <property type="component" value="Unassembled WGS sequence"/>
</dbReference>
<evidence type="ECO:0000256" key="3">
    <source>
        <dbReference type="PROSITE-ProRule" id="PRU00708"/>
    </source>
</evidence>
<keyword evidence="5" id="KW-1185">Reference proteome</keyword>
<feature type="repeat" description="PPR" evidence="3">
    <location>
        <begin position="427"/>
        <end position="461"/>
    </location>
</feature>
<dbReference type="PANTHER" id="PTHR47939:SF13">
    <property type="entry name" value="OS03G0201400 PROTEIN"/>
    <property type="match status" value="1"/>
</dbReference>
<feature type="repeat" description="PPR" evidence="3">
    <location>
        <begin position="462"/>
        <end position="496"/>
    </location>
</feature>
<comment type="similarity">
    <text evidence="1">Belongs to the PPR family. P subfamily.</text>
</comment>
<comment type="caution">
    <text evidence="4">The sequence shown here is derived from an EMBL/GenBank/DDBJ whole genome shotgun (WGS) entry which is preliminary data.</text>
</comment>
<feature type="repeat" description="PPR" evidence="3">
    <location>
        <begin position="391"/>
        <end position="421"/>
    </location>
</feature>
<dbReference type="Pfam" id="PF13041">
    <property type="entry name" value="PPR_2"/>
    <property type="match status" value="4"/>
</dbReference>
<evidence type="ECO:0000256" key="2">
    <source>
        <dbReference type="ARBA" id="ARBA00022737"/>
    </source>
</evidence>
<dbReference type="NCBIfam" id="TIGR00756">
    <property type="entry name" value="PPR"/>
    <property type="match status" value="9"/>
</dbReference>
<dbReference type="Gene3D" id="1.25.40.10">
    <property type="entry name" value="Tetratricopeptide repeat domain"/>
    <property type="match status" value="4"/>
</dbReference>
<feature type="repeat" description="PPR" evidence="3">
    <location>
        <begin position="356"/>
        <end position="390"/>
    </location>
</feature>
<gene>
    <name evidence="4" type="ORF">CUMW_158580</name>
</gene>
<protein>
    <recommendedName>
        <fullName evidence="6">Pentacotripeptide-repeat region of PRORP domain-containing protein</fullName>
    </recommendedName>
</protein>
<dbReference type="EMBL" id="BDQV01000108">
    <property type="protein sequence ID" value="GAY54672.1"/>
    <property type="molecule type" value="Genomic_DNA"/>
</dbReference>
<dbReference type="InterPro" id="IPR002885">
    <property type="entry name" value="PPR_rpt"/>
</dbReference>
<feature type="repeat" description="PPR" evidence="3">
    <location>
        <begin position="321"/>
        <end position="355"/>
    </location>
</feature>
<name>A0A2H5PQP1_CITUN</name>
<evidence type="ECO:0000313" key="4">
    <source>
        <dbReference type="EMBL" id="GAY54672.1"/>
    </source>
</evidence>
<evidence type="ECO:0008006" key="6">
    <source>
        <dbReference type="Google" id="ProtNLM"/>
    </source>
</evidence>
<dbReference type="Pfam" id="PF01535">
    <property type="entry name" value="PPR"/>
    <property type="match status" value="2"/>
</dbReference>
<dbReference type="PROSITE" id="PS51375">
    <property type="entry name" value="PPR"/>
    <property type="match status" value="9"/>
</dbReference>
<organism evidence="4 5">
    <name type="scientific">Citrus unshiu</name>
    <name type="common">Satsuma mandarin</name>
    <name type="synonym">Citrus nobilis var. unshiu</name>
    <dbReference type="NCBI Taxonomy" id="55188"/>
    <lineage>
        <taxon>Eukaryota</taxon>
        <taxon>Viridiplantae</taxon>
        <taxon>Streptophyta</taxon>
        <taxon>Embryophyta</taxon>
        <taxon>Tracheophyta</taxon>
        <taxon>Spermatophyta</taxon>
        <taxon>Magnoliopsida</taxon>
        <taxon>eudicotyledons</taxon>
        <taxon>Gunneridae</taxon>
        <taxon>Pentapetalae</taxon>
        <taxon>rosids</taxon>
        <taxon>malvids</taxon>
        <taxon>Sapindales</taxon>
        <taxon>Rutaceae</taxon>
        <taxon>Aurantioideae</taxon>
        <taxon>Citrus</taxon>
    </lineage>
</organism>
<accession>A0A2H5PQP1</accession>
<feature type="repeat" description="PPR" evidence="3">
    <location>
        <begin position="251"/>
        <end position="285"/>
    </location>
</feature>
<sequence length="537" mass="61794">MGRFRFLKSLEIIPQKSILSFSSNSLKSTTIFIAKGQTLILNSTPSSKISPWSLRNHLNSYRSVHVTSDETQVSIDIEKKDPPNAQIERICKIVLTNTANVESSLDVASIEVSPTLVLEVLKRLSNAGVLALSFFRWAEKQKGFKYSTESYNALIESLGKVKQFKLIWDLVSEMKRKRLLTNDTFALISRRYARARRVNEAIDAFEKMDKFGLKQELPDFNRLIDTLCKSRHVERAQEVFDKMKKRRFDPDIKSYTILLEGWGQQKNLLSMNEVYREMKDDGFEPDVVSYGIMISAHCSAKRYDEAVELFREMEATNCKPSPHIFCTLINGLGSEKRLSEALQFFRQSKKRGFEPEAPTYNAVVGAYCWSMRINDAYRMMDEMRKCGIGPNSRTYDIVLHHLIKAGRTEEAYSVFKRMSRKPGTEPTVSTYEIVVRMFCYNAQVDMAMRIWDEMKARGVLPVMHMYSTLINSLCHEDKLDDACKYFQEMLDIGIRPPGQLFSNLKQALRDEGMEETAVVLAQKIDKLRKTPLVDRGQ</sequence>
<feature type="repeat" description="PPR" evidence="3">
    <location>
        <begin position="286"/>
        <end position="320"/>
    </location>
</feature>
<keyword evidence="2" id="KW-0677">Repeat</keyword>
<feature type="repeat" description="PPR" evidence="3">
    <location>
        <begin position="216"/>
        <end position="250"/>
    </location>
</feature>
<dbReference type="PANTHER" id="PTHR47939">
    <property type="entry name" value="MEMBRANE-ASSOCIATED SALT-INDUCIBLE PROTEIN-LIKE"/>
    <property type="match status" value="1"/>
</dbReference>
<reference evidence="4 5" key="1">
    <citation type="journal article" date="2017" name="Front. Genet.">
        <title>Draft sequencing of the heterozygous diploid genome of Satsuma (Citrus unshiu Marc.) using a hybrid assembly approach.</title>
        <authorList>
            <person name="Shimizu T."/>
            <person name="Tanizawa Y."/>
            <person name="Mochizuki T."/>
            <person name="Nagasaki H."/>
            <person name="Yoshioka T."/>
            <person name="Toyoda A."/>
            <person name="Fujiyama A."/>
            <person name="Kaminuma E."/>
            <person name="Nakamura Y."/>
        </authorList>
    </citation>
    <scope>NUCLEOTIDE SEQUENCE [LARGE SCALE GENOMIC DNA]</scope>
    <source>
        <strain evidence="5">cv. Miyagawa wase</strain>
    </source>
</reference>
<dbReference type="InterPro" id="IPR050667">
    <property type="entry name" value="PPR-containing_protein"/>
</dbReference>
<dbReference type="AlphaFoldDB" id="A0A2H5PQP1"/>
<evidence type="ECO:0000313" key="5">
    <source>
        <dbReference type="Proteomes" id="UP000236630"/>
    </source>
</evidence>
<proteinExistence type="inferred from homology"/>
<evidence type="ECO:0000256" key="1">
    <source>
        <dbReference type="ARBA" id="ARBA00007626"/>
    </source>
</evidence>
<feature type="repeat" description="PPR" evidence="3">
    <location>
        <begin position="147"/>
        <end position="181"/>
    </location>
</feature>
<dbReference type="InterPro" id="IPR011990">
    <property type="entry name" value="TPR-like_helical_dom_sf"/>
</dbReference>